<proteinExistence type="predicted"/>
<dbReference type="EMBL" id="RZNY01000003">
    <property type="protein sequence ID" value="RUT47894.1"/>
    <property type="molecule type" value="Genomic_DNA"/>
</dbReference>
<evidence type="ECO:0000313" key="1">
    <source>
        <dbReference type="EMBL" id="RUT47894.1"/>
    </source>
</evidence>
<protein>
    <submittedName>
        <fullName evidence="1">DUF3006 domain-containing protein</fullName>
    </submittedName>
</protein>
<dbReference type="AlphaFoldDB" id="A0A433YDH2"/>
<reference evidence="1 2" key="1">
    <citation type="submission" date="2018-12" db="EMBL/GenBank/DDBJ databases">
        <authorList>
            <person name="Sun L."/>
            <person name="Chen Z."/>
        </authorList>
    </citation>
    <scope>NUCLEOTIDE SEQUENCE [LARGE SCALE GENOMIC DNA]</scope>
    <source>
        <strain evidence="1 2">DSM 15890</strain>
    </source>
</reference>
<comment type="caution">
    <text evidence="1">The sequence shown here is derived from an EMBL/GenBank/DDBJ whole genome shotgun (WGS) entry which is preliminary data.</text>
</comment>
<evidence type="ECO:0000313" key="2">
    <source>
        <dbReference type="Proteomes" id="UP000279446"/>
    </source>
</evidence>
<dbReference type="InterPro" id="IPR021377">
    <property type="entry name" value="DUF3006"/>
</dbReference>
<name>A0A433YDH2_9BACL</name>
<gene>
    <name evidence="1" type="ORF">EJP82_05815</name>
</gene>
<accession>A0A433YDH2</accession>
<dbReference type="OrthoDB" id="164847at2"/>
<keyword evidence="2" id="KW-1185">Reference proteome</keyword>
<sequence length="71" mass="8389">MMLGIIDRFEEDYCIIEFDGHTRDILRNLVESTAKAGDVVEWDGSKWVTNQQMTHKRSKEIQTLMNDVWED</sequence>
<dbReference type="Proteomes" id="UP000279446">
    <property type="component" value="Unassembled WGS sequence"/>
</dbReference>
<dbReference type="Pfam" id="PF11213">
    <property type="entry name" value="DUF3006"/>
    <property type="match status" value="1"/>
</dbReference>
<organism evidence="1 2">
    <name type="scientific">Paenibacillus anaericanus</name>
    <dbReference type="NCBI Taxonomy" id="170367"/>
    <lineage>
        <taxon>Bacteria</taxon>
        <taxon>Bacillati</taxon>
        <taxon>Bacillota</taxon>
        <taxon>Bacilli</taxon>
        <taxon>Bacillales</taxon>
        <taxon>Paenibacillaceae</taxon>
        <taxon>Paenibacillus</taxon>
    </lineage>
</organism>